<keyword evidence="1" id="KW-0343">GTPase activation</keyword>
<dbReference type="GO" id="GO:0005096">
    <property type="term" value="F:GTPase activator activity"/>
    <property type="evidence" value="ECO:0007669"/>
    <property type="project" value="UniProtKB-KW"/>
</dbReference>
<dbReference type="InterPro" id="IPR027038">
    <property type="entry name" value="RanGap"/>
</dbReference>
<evidence type="ECO:0000313" key="5">
    <source>
        <dbReference type="Proteomes" id="UP000009168"/>
    </source>
</evidence>
<dbReference type="GO" id="GO:0005829">
    <property type="term" value="C:cytosol"/>
    <property type="evidence" value="ECO:0007669"/>
    <property type="project" value="TreeGrafter"/>
</dbReference>
<dbReference type="InParanoid" id="Q23AV3"/>
<dbReference type="GO" id="GO:0048471">
    <property type="term" value="C:perinuclear region of cytoplasm"/>
    <property type="evidence" value="ECO:0007669"/>
    <property type="project" value="TreeGrafter"/>
</dbReference>
<proteinExistence type="predicted"/>
<dbReference type="GO" id="GO:0016301">
    <property type="term" value="F:kinase activity"/>
    <property type="evidence" value="ECO:0007669"/>
    <property type="project" value="UniProtKB-KW"/>
</dbReference>
<dbReference type="OrthoDB" id="120976at2759"/>
<dbReference type="AlphaFoldDB" id="Q23AV3"/>
<keyword evidence="4" id="KW-0808">Transferase</keyword>
<evidence type="ECO:0000256" key="1">
    <source>
        <dbReference type="ARBA" id="ARBA00022468"/>
    </source>
</evidence>
<keyword evidence="3" id="KW-0677">Repeat</keyword>
<organism evidence="4 5">
    <name type="scientific">Tetrahymena thermophila (strain SB210)</name>
    <dbReference type="NCBI Taxonomy" id="312017"/>
    <lineage>
        <taxon>Eukaryota</taxon>
        <taxon>Sar</taxon>
        <taxon>Alveolata</taxon>
        <taxon>Ciliophora</taxon>
        <taxon>Intramacronucleata</taxon>
        <taxon>Oligohymenophorea</taxon>
        <taxon>Hymenostomatida</taxon>
        <taxon>Tetrahymenina</taxon>
        <taxon>Tetrahymenidae</taxon>
        <taxon>Tetrahymena</taxon>
    </lineage>
</organism>
<reference evidence="5" key="1">
    <citation type="journal article" date="2006" name="PLoS Biol.">
        <title>Macronuclear genome sequence of the ciliate Tetrahymena thermophila, a model eukaryote.</title>
        <authorList>
            <person name="Eisen J.A."/>
            <person name="Coyne R.S."/>
            <person name="Wu M."/>
            <person name="Wu D."/>
            <person name="Thiagarajan M."/>
            <person name="Wortman J.R."/>
            <person name="Badger J.H."/>
            <person name="Ren Q."/>
            <person name="Amedeo P."/>
            <person name="Jones K.M."/>
            <person name="Tallon L.J."/>
            <person name="Delcher A.L."/>
            <person name="Salzberg S.L."/>
            <person name="Silva J.C."/>
            <person name="Haas B.J."/>
            <person name="Majoros W.H."/>
            <person name="Farzad M."/>
            <person name="Carlton J.M."/>
            <person name="Smith R.K. Jr."/>
            <person name="Garg J."/>
            <person name="Pearlman R.E."/>
            <person name="Karrer K.M."/>
            <person name="Sun L."/>
            <person name="Manning G."/>
            <person name="Elde N.C."/>
            <person name="Turkewitz A.P."/>
            <person name="Asai D.J."/>
            <person name="Wilkes D.E."/>
            <person name="Wang Y."/>
            <person name="Cai H."/>
            <person name="Collins K."/>
            <person name="Stewart B.A."/>
            <person name="Lee S.R."/>
            <person name="Wilamowska K."/>
            <person name="Weinberg Z."/>
            <person name="Ruzzo W.L."/>
            <person name="Wloga D."/>
            <person name="Gaertig J."/>
            <person name="Frankel J."/>
            <person name="Tsao C.-C."/>
            <person name="Gorovsky M.A."/>
            <person name="Keeling P.J."/>
            <person name="Waller R.F."/>
            <person name="Patron N.J."/>
            <person name="Cherry J.M."/>
            <person name="Stover N.A."/>
            <person name="Krieger C.J."/>
            <person name="del Toro C."/>
            <person name="Ryder H.F."/>
            <person name="Williamson S.C."/>
            <person name="Barbeau R.A."/>
            <person name="Hamilton E.P."/>
            <person name="Orias E."/>
        </authorList>
    </citation>
    <scope>NUCLEOTIDE SEQUENCE [LARGE SCALE GENOMIC DNA]</scope>
    <source>
        <strain evidence="5">SB210</strain>
    </source>
</reference>
<keyword evidence="2" id="KW-0433">Leucine-rich repeat</keyword>
<sequence length="288" mass="33391">MIQIQDKVLQFKGQQYKGTISCTGIQELICQFGSANDFYGDFGEFVNVFKDLNEVQILQINFWNCGLNTFESMLPQFLNMFPNLKNLKLSVWSCSLEDEGLRIVSEALQNLKALTQLFLDFRWNKIKDKGFISFSQALGQLTQLQSLQIDGSNNLVTHKGMQEFATGLAKLQELKNFDLFFESNEMQSIGIKYLSEGVKQCKKLTDISLNFRNNIIKDNETLRKACQALSMCSQLINSKFDFLIKRRRYYYNQNQQPKGKEGLYKNELFKLQRTVLLDIDTTNNENDY</sequence>
<dbReference type="Gene3D" id="3.80.10.10">
    <property type="entry name" value="Ribonuclease Inhibitor"/>
    <property type="match status" value="2"/>
</dbReference>
<dbReference type="HOGENOM" id="CLU_1380578_0_0_1"/>
<dbReference type="GO" id="GO:0031267">
    <property type="term" value="F:small GTPase binding"/>
    <property type="evidence" value="ECO:0007669"/>
    <property type="project" value="TreeGrafter"/>
</dbReference>
<dbReference type="RefSeq" id="XP_001013976.2">
    <property type="nucleotide sequence ID" value="XM_001013976.2"/>
</dbReference>
<dbReference type="InterPro" id="IPR032675">
    <property type="entry name" value="LRR_dom_sf"/>
</dbReference>
<gene>
    <name evidence="4" type="ORF">TTHERM_00654240</name>
</gene>
<dbReference type="GO" id="GO:0006913">
    <property type="term" value="P:nucleocytoplasmic transport"/>
    <property type="evidence" value="ECO:0007669"/>
    <property type="project" value="TreeGrafter"/>
</dbReference>
<keyword evidence="5" id="KW-1185">Reference proteome</keyword>
<evidence type="ECO:0000313" key="4">
    <source>
        <dbReference type="EMBL" id="EAR93731.2"/>
    </source>
</evidence>
<dbReference type="PANTHER" id="PTHR24113">
    <property type="entry name" value="RAN GTPASE-ACTIVATING PROTEIN 1"/>
    <property type="match status" value="1"/>
</dbReference>
<dbReference type="Proteomes" id="UP000009168">
    <property type="component" value="Unassembled WGS sequence"/>
</dbReference>
<evidence type="ECO:0000256" key="3">
    <source>
        <dbReference type="ARBA" id="ARBA00022737"/>
    </source>
</evidence>
<dbReference type="GeneID" id="7825401"/>
<evidence type="ECO:0000256" key="2">
    <source>
        <dbReference type="ARBA" id="ARBA00022614"/>
    </source>
</evidence>
<dbReference type="PANTHER" id="PTHR24113:SF12">
    <property type="entry name" value="RAN GTPASE-ACTIVATING PROTEIN 1"/>
    <property type="match status" value="1"/>
</dbReference>
<dbReference type="SUPFAM" id="SSF52047">
    <property type="entry name" value="RNI-like"/>
    <property type="match status" value="1"/>
</dbReference>
<protein>
    <submittedName>
        <fullName evidence="4">Kinase domain protein</fullName>
    </submittedName>
</protein>
<dbReference type="GO" id="GO:0005634">
    <property type="term" value="C:nucleus"/>
    <property type="evidence" value="ECO:0007669"/>
    <property type="project" value="TreeGrafter"/>
</dbReference>
<accession>Q23AV3</accession>
<name>Q23AV3_TETTS</name>
<dbReference type="KEGG" id="tet:TTHERM_00654240"/>
<keyword evidence="4" id="KW-0418">Kinase</keyword>
<dbReference type="EMBL" id="GG662720">
    <property type="protein sequence ID" value="EAR93731.2"/>
    <property type="molecule type" value="Genomic_DNA"/>
</dbReference>